<dbReference type="PROSITE" id="PS50404">
    <property type="entry name" value="GST_NTER"/>
    <property type="match status" value="1"/>
</dbReference>
<sequence>TGKAELLRLILSAGNMDFEDIRVKKEDWPALKPTAPFGQLPTMEYDGEIYAQTNAMAKFLAKKAGLAGNDDLEELKMDMFMEFMNDIFSKLMGVFAKSESDKDAAGKKLFEEELPAMLKTLETHLE</sequence>
<dbReference type="SFLD" id="SFLDS00019">
    <property type="entry name" value="Glutathione_Transferase_(cytos"/>
    <property type="match status" value="1"/>
</dbReference>
<comment type="similarity">
    <text evidence="3">Belongs to the GST superfamily. Sigma family.</text>
</comment>
<dbReference type="GO" id="GO:0006749">
    <property type="term" value="P:glutathione metabolic process"/>
    <property type="evidence" value="ECO:0007669"/>
    <property type="project" value="TreeGrafter"/>
</dbReference>
<feature type="domain" description="GST C-terminal" evidence="6">
    <location>
        <begin position="70"/>
        <end position="126"/>
    </location>
</feature>
<dbReference type="PANTHER" id="PTHR11571">
    <property type="entry name" value="GLUTATHIONE S-TRANSFERASE"/>
    <property type="match status" value="1"/>
</dbReference>
<evidence type="ECO:0000256" key="1">
    <source>
        <dbReference type="ARBA" id="ARBA00012452"/>
    </source>
</evidence>
<evidence type="ECO:0000256" key="4">
    <source>
        <dbReference type="ARBA" id="ARBA00047960"/>
    </source>
</evidence>
<evidence type="ECO:0000259" key="5">
    <source>
        <dbReference type="PROSITE" id="PS50404"/>
    </source>
</evidence>
<accession>G1CWB9</accession>
<dbReference type="GO" id="GO:0004364">
    <property type="term" value="F:glutathione transferase activity"/>
    <property type="evidence" value="ECO:0007669"/>
    <property type="project" value="UniProtKB-EC"/>
</dbReference>
<keyword evidence="2 7" id="KW-0808">Transferase</keyword>
<dbReference type="PANTHER" id="PTHR11571:SF224">
    <property type="entry name" value="HEMATOPOIETIC PROSTAGLANDIN D SYNTHASE"/>
    <property type="match status" value="1"/>
</dbReference>
<protein>
    <recommendedName>
        <fullName evidence="1">glutathione transferase</fullName>
        <ecNumber evidence="1">2.5.1.18</ecNumber>
    </recommendedName>
</protein>
<dbReference type="PROSITE" id="PS50405">
    <property type="entry name" value="GST_CTER"/>
    <property type="match status" value="1"/>
</dbReference>
<dbReference type="CDD" id="cd03039">
    <property type="entry name" value="GST_N_Sigma_like"/>
    <property type="match status" value="1"/>
</dbReference>
<evidence type="ECO:0000256" key="3">
    <source>
        <dbReference type="ARBA" id="ARBA00038317"/>
    </source>
</evidence>
<evidence type="ECO:0000259" key="6">
    <source>
        <dbReference type="PROSITE" id="PS50405"/>
    </source>
</evidence>
<dbReference type="AlphaFoldDB" id="G1CWB9"/>
<evidence type="ECO:0000313" key="7">
    <source>
        <dbReference type="EMBL" id="AEK11979.1"/>
    </source>
</evidence>
<dbReference type="InterPro" id="IPR050213">
    <property type="entry name" value="GST_superfamily"/>
</dbReference>
<dbReference type="Gene3D" id="1.20.1050.10">
    <property type="match status" value="1"/>
</dbReference>
<reference evidence="7" key="1">
    <citation type="journal article" date="2011" name="BMC Genet.">
        <title>Interpopulation hybridization results in widespread viability selection across the genome in Tigriopus californicus.</title>
        <authorList>
            <person name="Pritchard V.L."/>
            <person name="Dimond L."/>
            <person name="Harrison J.S."/>
            <person name="Velazquez C.C."/>
            <person name="Zieba J.T."/>
            <person name="Burton R.S."/>
            <person name="Edmands S."/>
        </authorList>
    </citation>
    <scope>NUCLEOTIDE SEQUENCE</scope>
</reference>
<dbReference type="EC" id="2.5.1.18" evidence="1"/>
<name>G1CWB9_TIGCA</name>
<dbReference type="InterPro" id="IPR040079">
    <property type="entry name" value="Glutathione_S-Trfase"/>
</dbReference>
<feature type="non-terminal residue" evidence="7">
    <location>
        <position position="126"/>
    </location>
</feature>
<comment type="catalytic activity">
    <reaction evidence="4">
        <text>RX + glutathione = an S-substituted glutathione + a halide anion + H(+)</text>
        <dbReference type="Rhea" id="RHEA:16437"/>
        <dbReference type="ChEBI" id="CHEBI:15378"/>
        <dbReference type="ChEBI" id="CHEBI:16042"/>
        <dbReference type="ChEBI" id="CHEBI:17792"/>
        <dbReference type="ChEBI" id="CHEBI:57925"/>
        <dbReference type="ChEBI" id="CHEBI:90779"/>
        <dbReference type="EC" id="2.5.1.18"/>
    </reaction>
</comment>
<dbReference type="InterPro" id="IPR010987">
    <property type="entry name" value="Glutathione-S-Trfase_C-like"/>
</dbReference>
<proteinExistence type="inferred from homology"/>
<dbReference type="Gene3D" id="3.40.30.10">
    <property type="entry name" value="Glutaredoxin"/>
    <property type="match status" value="1"/>
</dbReference>
<dbReference type="SUPFAM" id="SSF47616">
    <property type="entry name" value="GST C-terminal domain-like"/>
    <property type="match status" value="1"/>
</dbReference>
<dbReference type="SUPFAM" id="SSF52833">
    <property type="entry name" value="Thioredoxin-like"/>
    <property type="match status" value="1"/>
</dbReference>
<feature type="non-terminal residue" evidence="7">
    <location>
        <position position="1"/>
    </location>
</feature>
<dbReference type="InterPro" id="IPR036282">
    <property type="entry name" value="Glutathione-S-Trfase_C_sf"/>
</dbReference>
<feature type="domain" description="GST N-terminal" evidence="5">
    <location>
        <begin position="1"/>
        <end position="68"/>
    </location>
</feature>
<evidence type="ECO:0000256" key="2">
    <source>
        <dbReference type="ARBA" id="ARBA00022679"/>
    </source>
</evidence>
<dbReference type="InterPro" id="IPR036249">
    <property type="entry name" value="Thioredoxin-like_sf"/>
</dbReference>
<dbReference type="InterPro" id="IPR004045">
    <property type="entry name" value="Glutathione_S-Trfase_N"/>
</dbReference>
<organism evidence="7">
    <name type="scientific">Tigriopus californicus</name>
    <name type="common">Marine copepod</name>
    <dbReference type="NCBI Taxonomy" id="6832"/>
    <lineage>
        <taxon>Eukaryota</taxon>
        <taxon>Metazoa</taxon>
        <taxon>Ecdysozoa</taxon>
        <taxon>Arthropoda</taxon>
        <taxon>Crustacea</taxon>
        <taxon>Multicrustacea</taxon>
        <taxon>Hexanauplia</taxon>
        <taxon>Copepoda</taxon>
        <taxon>Harpacticoida</taxon>
        <taxon>Harpacticidae</taxon>
        <taxon>Tigriopus</taxon>
    </lineage>
</organism>
<dbReference type="EMBL" id="JF928332">
    <property type="protein sequence ID" value="AEK11979.1"/>
    <property type="molecule type" value="Genomic_DNA"/>
</dbReference>